<protein>
    <submittedName>
        <fullName evidence="2">Alpha/beta fold hydrolase</fullName>
    </submittedName>
</protein>
<dbReference type="Proteomes" id="UP001139158">
    <property type="component" value="Unassembled WGS sequence"/>
</dbReference>
<dbReference type="Pfam" id="PF00561">
    <property type="entry name" value="Abhydrolase_1"/>
    <property type="match status" value="1"/>
</dbReference>
<organism evidence="2 3">
    <name type="scientific">Arthrobacter caoxuetaonis</name>
    <dbReference type="NCBI Taxonomy" id="2886935"/>
    <lineage>
        <taxon>Bacteria</taxon>
        <taxon>Bacillati</taxon>
        <taxon>Actinomycetota</taxon>
        <taxon>Actinomycetes</taxon>
        <taxon>Micrococcales</taxon>
        <taxon>Micrococcaceae</taxon>
        <taxon>Arthrobacter</taxon>
    </lineage>
</organism>
<keyword evidence="3" id="KW-1185">Reference proteome</keyword>
<evidence type="ECO:0000313" key="2">
    <source>
        <dbReference type="EMBL" id="MCC3298301.1"/>
    </source>
</evidence>
<reference evidence="2" key="1">
    <citation type="submission" date="2021-10" db="EMBL/GenBank/DDBJ databases">
        <title>Novel species in genus Arthrobacter.</title>
        <authorList>
            <person name="Liu Y."/>
        </authorList>
    </citation>
    <scope>NUCLEOTIDE SEQUENCE</scope>
    <source>
        <strain evidence="2">Zg-Y453</strain>
    </source>
</reference>
<dbReference type="SUPFAM" id="SSF53474">
    <property type="entry name" value="alpha/beta-Hydrolases"/>
    <property type="match status" value="1"/>
</dbReference>
<keyword evidence="2" id="KW-0378">Hydrolase</keyword>
<evidence type="ECO:0000313" key="3">
    <source>
        <dbReference type="Proteomes" id="UP001139158"/>
    </source>
</evidence>
<dbReference type="InterPro" id="IPR000073">
    <property type="entry name" value="AB_hydrolase_1"/>
</dbReference>
<name>A0A9X1SD44_9MICC</name>
<dbReference type="PANTHER" id="PTHR43329">
    <property type="entry name" value="EPOXIDE HYDROLASE"/>
    <property type="match status" value="1"/>
</dbReference>
<comment type="caution">
    <text evidence="2">The sequence shown here is derived from an EMBL/GenBank/DDBJ whole genome shotgun (WGS) entry which is preliminary data.</text>
</comment>
<dbReference type="EMBL" id="JAJFZV010000011">
    <property type="protein sequence ID" value="MCC3298301.1"/>
    <property type="molecule type" value="Genomic_DNA"/>
</dbReference>
<accession>A0A9X1SD44</accession>
<feature type="domain" description="AB hydrolase-1" evidence="1">
    <location>
        <begin position="41"/>
        <end position="167"/>
    </location>
</feature>
<dbReference type="GO" id="GO:0016787">
    <property type="term" value="F:hydrolase activity"/>
    <property type="evidence" value="ECO:0007669"/>
    <property type="project" value="UniProtKB-KW"/>
</dbReference>
<proteinExistence type="predicted"/>
<dbReference type="AlphaFoldDB" id="A0A9X1SD44"/>
<sequence>MTTTVEDALHPTERRRWVSAPGAQLAVFEYGPEPGPGVPEVLAVHGYPDDHTVFAGLISELAEDHHIITYDTRNAGQSAAASSRLDAFRLPVLVEDLYAVLAATAAGPVQLVGHDWGSIQGWAAVRDRRADAAISRYISISGPDLHHFRRWFTERLRSPRRWFDVLKQSLRSAYVAFFQLPVLPELLFYAAGARLYERTQGRPAGRNLQRGLALYRANFAAPGDTAPREPTAVPVEVVVPLRDPFLSPALNQGVEEFAPRVRFTAVDAGHWWPASHAGDLAARIRAVSRN</sequence>
<evidence type="ECO:0000259" key="1">
    <source>
        <dbReference type="Pfam" id="PF00561"/>
    </source>
</evidence>
<dbReference type="InterPro" id="IPR029058">
    <property type="entry name" value="AB_hydrolase_fold"/>
</dbReference>
<gene>
    <name evidence="2" type="ORF">LJ757_10845</name>
</gene>
<dbReference type="RefSeq" id="WP_227896174.1">
    <property type="nucleotide sequence ID" value="NZ_CP099466.1"/>
</dbReference>
<dbReference type="Gene3D" id="3.40.50.1820">
    <property type="entry name" value="alpha/beta hydrolase"/>
    <property type="match status" value="1"/>
</dbReference>